<feature type="non-terminal residue" evidence="11">
    <location>
        <position position="158"/>
    </location>
</feature>
<dbReference type="PANTHER" id="PTHR11195">
    <property type="entry name" value="DESTABILASE-RELATED"/>
    <property type="match status" value="1"/>
</dbReference>
<dbReference type="EC" id="3.2.1.17" evidence="2"/>
<evidence type="ECO:0000256" key="9">
    <source>
        <dbReference type="PIRSR" id="PIRSR608597-3"/>
    </source>
</evidence>
<dbReference type="SUPFAM" id="SSF53955">
    <property type="entry name" value="Lysozyme-like"/>
    <property type="match status" value="1"/>
</dbReference>
<feature type="disulfide bond" evidence="9">
    <location>
        <begin position="54"/>
        <end position="64"/>
    </location>
</feature>
<dbReference type="OrthoDB" id="6337871at2759"/>
<accession>A0A087TA06</accession>
<dbReference type="PROSITE" id="PS51909">
    <property type="entry name" value="LYSOZYME_I"/>
    <property type="match status" value="1"/>
</dbReference>
<evidence type="ECO:0000256" key="10">
    <source>
        <dbReference type="SAM" id="SignalP"/>
    </source>
</evidence>
<dbReference type="GO" id="GO:0003796">
    <property type="term" value="F:lysozyme activity"/>
    <property type="evidence" value="ECO:0007669"/>
    <property type="project" value="UniProtKB-EC"/>
</dbReference>
<keyword evidence="6" id="KW-0044">Antibiotic</keyword>
<evidence type="ECO:0000256" key="4">
    <source>
        <dbReference type="ARBA" id="ARBA00022638"/>
    </source>
</evidence>
<name>A0A087TA06_STEMI</name>
<dbReference type="InterPro" id="IPR018247">
    <property type="entry name" value="EF_Hand_1_Ca_BS"/>
</dbReference>
<keyword evidence="4" id="KW-0081">Bacteriolytic enzyme</keyword>
<dbReference type="STRING" id="407821.A0A087TA06"/>
<feature type="disulfide bond" evidence="9">
    <location>
        <begin position="93"/>
        <end position="99"/>
    </location>
</feature>
<dbReference type="Proteomes" id="UP000054359">
    <property type="component" value="Unassembled WGS sequence"/>
</dbReference>
<keyword evidence="12" id="KW-1185">Reference proteome</keyword>
<evidence type="ECO:0000313" key="12">
    <source>
        <dbReference type="Proteomes" id="UP000054359"/>
    </source>
</evidence>
<dbReference type="PANTHER" id="PTHR11195:SF13">
    <property type="entry name" value="INVERTEBRATE-TYPE LYSOZYME 2-RELATED"/>
    <property type="match status" value="1"/>
</dbReference>
<evidence type="ECO:0000256" key="8">
    <source>
        <dbReference type="ARBA" id="ARBA00023295"/>
    </source>
</evidence>
<reference evidence="11 12" key="1">
    <citation type="submission" date="2013-11" db="EMBL/GenBank/DDBJ databases">
        <title>Genome sequencing of Stegodyphus mimosarum.</title>
        <authorList>
            <person name="Bechsgaard J."/>
        </authorList>
    </citation>
    <scope>NUCLEOTIDE SEQUENCE [LARGE SCALE GENOMIC DNA]</scope>
</reference>
<dbReference type="InterPro" id="IPR008597">
    <property type="entry name" value="Invert_lysozyme"/>
</dbReference>
<dbReference type="EMBL" id="KK114229">
    <property type="protein sequence ID" value="KFM61945.1"/>
    <property type="molecule type" value="Genomic_DNA"/>
</dbReference>
<feature type="chain" id="PRO_5001829526" description="lysozyme" evidence="10">
    <location>
        <begin position="24"/>
        <end position="158"/>
    </location>
</feature>
<dbReference type="PROSITE" id="PS00018">
    <property type="entry name" value="EF_HAND_1"/>
    <property type="match status" value="1"/>
</dbReference>
<keyword evidence="7 9" id="KW-1015">Disulfide bond</keyword>
<protein>
    <recommendedName>
        <fullName evidence="2">lysozyme</fullName>
        <ecNumber evidence="2">3.2.1.17</ecNumber>
    </recommendedName>
</protein>
<dbReference type="OMA" id="YDFAAIH"/>
<evidence type="ECO:0000256" key="3">
    <source>
        <dbReference type="ARBA" id="ARBA00022529"/>
    </source>
</evidence>
<dbReference type="GO" id="GO:0031640">
    <property type="term" value="P:killing of cells of another organism"/>
    <property type="evidence" value="ECO:0007669"/>
    <property type="project" value="UniProtKB-KW"/>
</dbReference>
<dbReference type="GO" id="GO:0042742">
    <property type="term" value="P:defense response to bacterium"/>
    <property type="evidence" value="ECO:0007669"/>
    <property type="project" value="UniProtKB-KW"/>
</dbReference>
<evidence type="ECO:0000313" key="11">
    <source>
        <dbReference type="EMBL" id="KFM61945.1"/>
    </source>
</evidence>
<evidence type="ECO:0000256" key="6">
    <source>
        <dbReference type="ARBA" id="ARBA00023022"/>
    </source>
</evidence>
<evidence type="ECO:0000256" key="7">
    <source>
        <dbReference type="ARBA" id="ARBA00023157"/>
    </source>
</evidence>
<feature type="disulfide bond" evidence="9">
    <location>
        <begin position="37"/>
        <end position="123"/>
    </location>
</feature>
<comment type="catalytic activity">
    <reaction evidence="1">
        <text>Hydrolysis of (1-&gt;4)-beta-linkages between N-acetylmuramic acid and N-acetyl-D-glucosamine residues in a peptidoglycan and between N-acetyl-D-glucosamine residues in chitodextrins.</text>
        <dbReference type="EC" id="3.2.1.17"/>
    </reaction>
</comment>
<evidence type="ECO:0000256" key="5">
    <source>
        <dbReference type="ARBA" id="ARBA00022801"/>
    </source>
</evidence>
<gene>
    <name evidence="11" type="ORF">X975_00025</name>
</gene>
<organism evidence="11 12">
    <name type="scientific">Stegodyphus mimosarum</name>
    <name type="common">African social velvet spider</name>
    <dbReference type="NCBI Taxonomy" id="407821"/>
    <lineage>
        <taxon>Eukaryota</taxon>
        <taxon>Metazoa</taxon>
        <taxon>Ecdysozoa</taxon>
        <taxon>Arthropoda</taxon>
        <taxon>Chelicerata</taxon>
        <taxon>Arachnida</taxon>
        <taxon>Araneae</taxon>
        <taxon>Araneomorphae</taxon>
        <taxon>Entelegynae</taxon>
        <taxon>Eresoidea</taxon>
        <taxon>Eresidae</taxon>
        <taxon>Stegodyphus</taxon>
    </lineage>
</organism>
<sequence length="158" mass="17586">MKCESVVAVLCCVWISSLLTGDGKPTGKDKIGKTAKCLECICEAASGCNMTLGCVYMAVSDYYCGPYHISYNYWDDAGRLGEDPDDPDDYKKCLNDKFCAGKTVLGYMEKWGTDCNGNGKVDCDDWVRIHKTGAGDCKDSWVTTTTYYRRFDTCFNKL</sequence>
<keyword evidence="8" id="KW-0326">Glycosidase</keyword>
<dbReference type="Gene3D" id="1.10.530.10">
    <property type="match status" value="1"/>
</dbReference>
<keyword evidence="3" id="KW-0929">Antimicrobial</keyword>
<keyword evidence="5" id="KW-0378">Hydrolase</keyword>
<proteinExistence type="predicted"/>
<dbReference type="CDD" id="cd16890">
    <property type="entry name" value="lyz_i"/>
    <property type="match status" value="1"/>
</dbReference>
<evidence type="ECO:0000256" key="1">
    <source>
        <dbReference type="ARBA" id="ARBA00000632"/>
    </source>
</evidence>
<dbReference type="AlphaFoldDB" id="A0A087TA06"/>
<keyword evidence="10" id="KW-0732">Signal</keyword>
<dbReference type="InterPro" id="IPR023346">
    <property type="entry name" value="Lysozyme-like_dom_sf"/>
</dbReference>
<evidence type="ECO:0000256" key="2">
    <source>
        <dbReference type="ARBA" id="ARBA00012732"/>
    </source>
</evidence>
<feature type="disulfide bond" evidence="9">
    <location>
        <begin position="42"/>
        <end position="48"/>
    </location>
</feature>
<dbReference type="Pfam" id="PF05497">
    <property type="entry name" value="Destabilase"/>
    <property type="match status" value="1"/>
</dbReference>
<feature type="signal peptide" evidence="10">
    <location>
        <begin position="1"/>
        <end position="23"/>
    </location>
</feature>